<evidence type="ECO:0000256" key="3">
    <source>
        <dbReference type="ARBA" id="ARBA00022729"/>
    </source>
</evidence>
<dbReference type="Proteomes" id="UP000032250">
    <property type="component" value="Unassembled WGS sequence"/>
</dbReference>
<dbReference type="PANTHER" id="PTHR30024:SF47">
    <property type="entry name" value="TAURINE-BINDING PERIPLASMIC PROTEIN"/>
    <property type="match status" value="1"/>
</dbReference>
<comment type="caution">
    <text evidence="5">The sequence shown here is derived from an EMBL/GenBank/DDBJ whole genome shotgun (WGS) entry which is preliminary data.</text>
</comment>
<dbReference type="Gene3D" id="3.40.190.10">
    <property type="entry name" value="Periplasmic binding protein-like II"/>
    <property type="match status" value="2"/>
</dbReference>
<dbReference type="PROSITE" id="PS51257">
    <property type="entry name" value="PROKAR_LIPOPROTEIN"/>
    <property type="match status" value="1"/>
</dbReference>
<sequence>MKKRKIISLLCTLVLGTTLIATGCSKESKETSAEKDKDYAVNLGYYNCDHMTSACVAKDAGIFDKMGLKVNVSGNGKVPQAMAAGKMDVGYIGYAGLIRGLAKGSPITVAANNHLGGSMYLVVSNKIKDPKDLKGKKLGIGTKPEESETWLMCAKKLGIPTEGKNYDCVEFGSDKDAYLALKAGKIDGFTCCDPWGSMAEYEKTGHIIATADKIVGEDKWGECCVYSMNTKFEKEHPELAKKMIQAHVEAMKYCYEHPIKAAKIFAKNYQVPEEVAIMTIYKKTVGEGRTITWKMNDDYFKTEIDTLMKYKLIEEEPDYDKLISKKIYEEAKVDDFDKFIKENVDSVFPVGMKYEEWKVKAMEIDK</sequence>
<evidence type="ECO:0000256" key="1">
    <source>
        <dbReference type="ARBA" id="ARBA00004418"/>
    </source>
</evidence>
<evidence type="ECO:0000313" key="6">
    <source>
        <dbReference type="Proteomes" id="UP000032250"/>
    </source>
</evidence>
<keyword evidence="3 4" id="KW-0732">Signal</keyword>
<proteinExistence type="inferred from homology"/>
<accession>A0A0D1BQR4</accession>
<gene>
    <name evidence="5" type="ORF">N495_16840</name>
</gene>
<reference evidence="5 6" key="1">
    <citation type="submission" date="2014-06" db="EMBL/GenBank/DDBJ databases">
        <title>Genome characterization of distinct group I Clostridium botulinum lineages.</title>
        <authorList>
            <person name="Giordani F."/>
            <person name="Anselmo A."/>
            <person name="Fillo S."/>
            <person name="Palozzi A.M."/>
            <person name="Fortunato A."/>
            <person name="Gentile B."/>
            <person name="Ciammaruconi A."/>
            <person name="Anniballi F."/>
            <person name="De Medici D."/>
            <person name="Lista F."/>
        </authorList>
    </citation>
    <scope>NUCLEOTIDE SEQUENCE [LARGE SCALE GENOMIC DNA]</scope>
    <source>
        <strain evidence="5 6">B2 450</strain>
    </source>
</reference>
<dbReference type="PATRIC" id="fig|1379739.3.peg.3768"/>
<dbReference type="OrthoDB" id="1701777at2"/>
<dbReference type="PANTHER" id="PTHR30024">
    <property type="entry name" value="ALIPHATIC SULFONATES-BINDING PROTEIN-RELATED"/>
    <property type="match status" value="1"/>
</dbReference>
<dbReference type="SUPFAM" id="SSF53850">
    <property type="entry name" value="Periplasmic binding protein-like II"/>
    <property type="match status" value="1"/>
</dbReference>
<name>A0A0D1BQR4_CLOBO</name>
<feature type="chain" id="PRO_5038937201" evidence="4">
    <location>
        <begin position="24"/>
        <end position="366"/>
    </location>
</feature>
<dbReference type="NCBIfam" id="NF040735">
    <property type="entry name" value="SBP_SaoX"/>
    <property type="match status" value="1"/>
</dbReference>
<organism evidence="5 6">
    <name type="scientific">Clostridium botulinum B2 450</name>
    <dbReference type="NCBI Taxonomy" id="1379739"/>
    <lineage>
        <taxon>Bacteria</taxon>
        <taxon>Bacillati</taxon>
        <taxon>Bacillota</taxon>
        <taxon>Clostridia</taxon>
        <taxon>Eubacteriales</taxon>
        <taxon>Clostridiaceae</taxon>
        <taxon>Clostridium</taxon>
    </lineage>
</organism>
<evidence type="ECO:0000256" key="4">
    <source>
        <dbReference type="SAM" id="SignalP"/>
    </source>
</evidence>
<evidence type="ECO:0000313" key="5">
    <source>
        <dbReference type="EMBL" id="KIS22147.1"/>
    </source>
</evidence>
<comment type="subcellular location">
    <subcellularLocation>
        <location evidence="1">Periplasm</location>
    </subcellularLocation>
</comment>
<dbReference type="HOGENOM" id="CLU_046534_0_0_9"/>
<dbReference type="Pfam" id="PF13379">
    <property type="entry name" value="NMT1_2"/>
    <property type="match status" value="1"/>
</dbReference>
<protein>
    <submittedName>
        <fullName evidence="5">Periplasmic-binding protein-like II family lipoprotein</fullName>
    </submittedName>
</protein>
<dbReference type="RefSeq" id="WP_003483334.1">
    <property type="nucleotide sequence ID" value="NZ_JXSU01000008.1"/>
</dbReference>
<evidence type="ECO:0000256" key="2">
    <source>
        <dbReference type="ARBA" id="ARBA00010742"/>
    </source>
</evidence>
<keyword evidence="5" id="KW-0449">Lipoprotein</keyword>
<comment type="similarity">
    <text evidence="2">Belongs to the bacterial solute-binding protein SsuA/TauA family.</text>
</comment>
<dbReference type="EMBL" id="JXSU01000008">
    <property type="protein sequence ID" value="KIS22147.1"/>
    <property type="molecule type" value="Genomic_DNA"/>
</dbReference>
<dbReference type="AlphaFoldDB" id="A0A0D1BQR4"/>
<feature type="signal peptide" evidence="4">
    <location>
        <begin position="1"/>
        <end position="23"/>
    </location>
</feature>
<dbReference type="GO" id="GO:0042597">
    <property type="term" value="C:periplasmic space"/>
    <property type="evidence" value="ECO:0007669"/>
    <property type="project" value="UniProtKB-SubCell"/>
</dbReference>